<dbReference type="SMART" id="SM00060">
    <property type="entry name" value="FN3"/>
    <property type="match status" value="5"/>
</dbReference>
<feature type="domain" description="Fibronectin type-III" evidence="4">
    <location>
        <begin position="881"/>
        <end position="977"/>
    </location>
</feature>
<feature type="signal peptide" evidence="2">
    <location>
        <begin position="1"/>
        <end position="21"/>
    </location>
</feature>
<dbReference type="PROSITE" id="PS50853">
    <property type="entry name" value="FN3"/>
    <property type="match status" value="3"/>
</dbReference>
<dbReference type="InterPro" id="IPR049804">
    <property type="entry name" value="Choice_anch_L"/>
</dbReference>
<dbReference type="InterPro" id="IPR013783">
    <property type="entry name" value="Ig-like_fold"/>
</dbReference>
<dbReference type="InterPro" id="IPR035914">
    <property type="entry name" value="Sperma_CUB_dom_sf"/>
</dbReference>
<evidence type="ECO:0000313" key="6">
    <source>
        <dbReference type="Proteomes" id="UP000535020"/>
    </source>
</evidence>
<gene>
    <name evidence="5" type="ORF">HZF10_04055</name>
</gene>
<dbReference type="InterPro" id="IPR003961">
    <property type="entry name" value="FN3_dom"/>
</dbReference>
<accession>A0A7Y9C4D9</accession>
<dbReference type="EMBL" id="JACBJI010000002">
    <property type="protein sequence ID" value="NYA70081.1"/>
    <property type="molecule type" value="Genomic_DNA"/>
</dbReference>
<dbReference type="Gene3D" id="2.60.120.200">
    <property type="match status" value="1"/>
</dbReference>
<dbReference type="Pfam" id="PF23759">
    <property type="entry name" value="GBD_T9SS_assoc"/>
    <property type="match status" value="1"/>
</dbReference>
<dbReference type="Proteomes" id="UP000535020">
    <property type="component" value="Unassembled WGS sequence"/>
</dbReference>
<keyword evidence="2" id="KW-0732">Signal</keyword>
<feature type="domain" description="Fibronectin type-III" evidence="4">
    <location>
        <begin position="437"/>
        <end position="531"/>
    </location>
</feature>
<dbReference type="SUPFAM" id="SSF49265">
    <property type="entry name" value="Fibronectin type III"/>
    <property type="match status" value="3"/>
</dbReference>
<dbReference type="NCBIfam" id="NF038128">
    <property type="entry name" value="choice_anch_J"/>
    <property type="match status" value="1"/>
</dbReference>
<dbReference type="InterPro" id="IPR000859">
    <property type="entry name" value="CUB_dom"/>
</dbReference>
<reference evidence="5 6" key="1">
    <citation type="submission" date="2020-07" db="EMBL/GenBank/DDBJ databases">
        <authorList>
            <person name="Sun Q."/>
        </authorList>
    </citation>
    <scope>NUCLEOTIDE SEQUENCE [LARGE SCALE GENOMIC DNA]</scope>
    <source>
        <strain evidence="5 6">MAH-1</strain>
    </source>
</reference>
<dbReference type="PROSITE" id="PS50835">
    <property type="entry name" value="IG_LIKE"/>
    <property type="match status" value="1"/>
</dbReference>
<dbReference type="CDD" id="cd00041">
    <property type="entry name" value="CUB"/>
    <property type="match status" value="2"/>
</dbReference>
<dbReference type="NCBIfam" id="NF038133">
    <property type="entry name" value="choice_anch_L"/>
    <property type="match status" value="1"/>
</dbReference>
<name>A0A7Y9C4D9_9FLAO</name>
<feature type="chain" id="PRO_5031248796" evidence="2">
    <location>
        <begin position="22"/>
        <end position="2000"/>
    </location>
</feature>
<dbReference type="InterPro" id="IPR036116">
    <property type="entry name" value="FN3_sf"/>
</dbReference>
<dbReference type="RefSeq" id="WP_176004906.1">
    <property type="nucleotide sequence ID" value="NZ_JABWMI010000006.1"/>
</dbReference>
<evidence type="ECO:0000259" key="3">
    <source>
        <dbReference type="PROSITE" id="PS50835"/>
    </source>
</evidence>
<dbReference type="SMART" id="SM00089">
    <property type="entry name" value="PKD"/>
    <property type="match status" value="2"/>
</dbReference>
<protein>
    <submittedName>
        <fullName evidence="5">Choice-of-anchor L domain-containing protein</fullName>
    </submittedName>
</protein>
<organism evidence="5 6">
    <name type="scientific">Flavobacterium agri</name>
    <dbReference type="NCBI Taxonomy" id="2743471"/>
    <lineage>
        <taxon>Bacteria</taxon>
        <taxon>Pseudomonadati</taxon>
        <taxon>Bacteroidota</taxon>
        <taxon>Flavobacteriia</taxon>
        <taxon>Flavobacteriales</taxon>
        <taxon>Flavobacteriaceae</taxon>
        <taxon>Flavobacterium</taxon>
    </lineage>
</organism>
<feature type="domain" description="Fibronectin type-III" evidence="4">
    <location>
        <begin position="659"/>
        <end position="752"/>
    </location>
</feature>
<feature type="non-terminal residue" evidence="5">
    <location>
        <position position="2000"/>
    </location>
</feature>
<proteinExistence type="predicted"/>
<dbReference type="Gene3D" id="2.60.40.10">
    <property type="entry name" value="Immunoglobulins"/>
    <property type="match status" value="4"/>
</dbReference>
<evidence type="ECO:0000256" key="2">
    <source>
        <dbReference type="SAM" id="SignalP"/>
    </source>
</evidence>
<evidence type="ECO:0000259" key="4">
    <source>
        <dbReference type="PROSITE" id="PS50853"/>
    </source>
</evidence>
<evidence type="ECO:0000313" key="5">
    <source>
        <dbReference type="EMBL" id="NYA70081.1"/>
    </source>
</evidence>
<dbReference type="InterPro" id="IPR022409">
    <property type="entry name" value="PKD/Chitinase_dom"/>
</dbReference>
<dbReference type="SUPFAM" id="SSF49854">
    <property type="entry name" value="Spermadhesin, CUB domain"/>
    <property type="match status" value="3"/>
</dbReference>
<keyword evidence="6" id="KW-1185">Reference proteome</keyword>
<dbReference type="InterPro" id="IPR007110">
    <property type="entry name" value="Ig-like_dom"/>
</dbReference>
<keyword evidence="1" id="KW-1015">Disulfide bond</keyword>
<dbReference type="Pfam" id="PF00041">
    <property type="entry name" value="fn3"/>
    <property type="match status" value="1"/>
</dbReference>
<dbReference type="InterPro" id="IPR056600">
    <property type="entry name" value="GBD_T9SS_assoc"/>
</dbReference>
<evidence type="ECO:0000256" key="1">
    <source>
        <dbReference type="ARBA" id="ARBA00023157"/>
    </source>
</evidence>
<sequence>MKKITFFLVLFLIGFAGKAQLHETFDGGSVAAPTGLGAWNLPSGTWQVLDNGVGNLNWTISSTSVYPANTDPNAAYINRQNIGSGNTSRDYLVSPAFPVPANPQLRFQTRTTLAGFQNTVFEVRAALGTSDPTDQASYTYVLGTWNDDLINTGAFDQYEEKVIDLPDFGGAATIYIEFVKITTQSTGAQTGERWLVDDIHVVEKCQDADVETLVSNASTADSITLDWDSTGNNQWEVHILPVGVALTDAGTPIIVNGAPTLTVTATTEQTPQALTPLTCYVFYVRSICFAPGEWVGPSGSVCTQALPPDCGGNYVDSGGGDGNYSNNESSTITICPENVGDIVTVTFTAFSTESGWDGMYVYDGNGTDDPLIPSENGAGFNGDLSVPGAYWGNVVPGPFEASNADGCLTFQFFSDGVINQAGWAANVTCGPAPTCPKPTAVTAISATDESITVTWTPVGTATLFEVLAVPAGSAAPGPGDSGIETSEFPFTYPGLASITCFDIYVRAKCSDTDISNWSLKETYCTQITPPDCGGVFVDQGGPDGNYPGNSDSVVTICPDNVGDIVTVTFTSFNTEANWDGMYIYDGDSVNDPLIPSNNGPGFNGDLDTPGAYWGNTNPGSFESSSPDGCLTFQFFSDGFFNTTGWTANVTCGPAPTCPKPTAVTLGEPTAFTIPVSWTPVGPATLWHVYAVPCGSAPPTSADPGFQEATSSTGFELTDLDSATCYDIYVFSICSDTDASNGAGPRTATTLVAPPECDGIFIDDGGPANYPNQSDSVVTICPDNEGDQVTVTFTMFDTETNWDGIYVFDGDSVDDPMIASDNPPGFGPLTQPGAYWGNTIPGPFTSSSADGCLTFWFLSDFSVNDPGWTANVTCLPPPTCPKPTAVTIVDTTPTTVTVSWTEVGSATQWHVLVLPATDPVPDANTPGWEVANATTYTYGTITPLTPATQYKVYVRAFCSEDDISLWSNPKSFSTTPENDECLAAIEAPVNPTADCMQSVPGTLIGATASTQENTCTGTADDDAWFQFTAQTSTHAITLSNIQGNAFNLQMSLFSGNCDGGLTLVDCSPAFSNQMIVSPLEPGTVYYIRVWSETETPNQNSTFDLCITTVPPPIYTSTTDYTVEELVTDILINSDCASVSNITYSTGTNFGSVNGIGYFNKNGSTFPYEEGIVLSSGNVDNAPGPNTTNLSEGDFNWTGDADLEAIILAATGQPMNSRNASIIEFDFIPIIPNLSFNFLFASEEYGTFQCSFSDAFAFLLTDMTDMTAPQNLAVLPNSSTPVSVVTIRDQAYNPGCASVNPEYFDEYYLLPEGSDPIGAPINYNGVTVGLTAAATVIPGHTYHIKLAIADRSDTAYDSAVFLEGGSFNIGDIELGQNFLEADGTALCDGSSFTLDTELDPTLYTFQWTLGGQVIPGATGPTLVVTEGGIYGATATYNNSTCNATDEVTIEFYPPVQPGTPENLVECNSSGFAEFTLSDADAAIVGSLNPAVYSVTYYASEADANGQVNALPNLYTNVVQFDQTIWANLHTPSGCFAVVSLHLIVQDLAPQFTMTENFSMCEGATGTISVIPGNFDPNAVTYSWTVGGQPLPDTTQTISVTEAGVYQVTVNNAGCTGTGSTEVTLTPGPVAPDDVTVCDSYVLPTLPSAGNYFTLSGGNGTPLFAGDTVTETQTIYVYSANCPNEDSFLVTINHLTAFVPEITNGCSQYVLPDPGANNTYYTAAGGPGGGGAVMNPGDIITQDNTTVYVYANDGICTAEASFVVTIGDITAITMPDVTVCDSYTLPALPANHTYNTAADCSGTILNAGATITSTQTVYICAVLGTCSDTSEFLVTVNVTPNVGNFQNVVACDSYALPTLTTGAYYSQTGGVSPITGGDLTLGVGTHTIYVYASVGTAPNTCTDEASFTVTVTASPVADVLTDVTQCEGQPYTLPALSAGNAYFGGPGGTGASYAAGQQISQTTQLYIYAVSPDNSQCTDESSFTVTITDSPEFTLAGGCQGNA</sequence>
<comment type="caution">
    <text evidence="5">The sequence shown here is derived from an EMBL/GenBank/DDBJ whole genome shotgun (WGS) entry which is preliminary data.</text>
</comment>
<dbReference type="Gene3D" id="2.60.120.290">
    <property type="entry name" value="Spermadhesin, CUB domain"/>
    <property type="match status" value="3"/>
</dbReference>
<feature type="domain" description="Ig-like" evidence="3">
    <location>
        <begin position="1547"/>
        <end position="1623"/>
    </location>
</feature>